<dbReference type="RefSeq" id="XP_025349575.1">
    <property type="nucleotide sequence ID" value="XM_025489305.1"/>
</dbReference>
<accession>A0A316UGW2</accession>
<sequence length="88" mass="9684">MKAPAIQQGFADASDNLKKKGVSLDSSGVSIKTNRRAPTREEYLDATQRSFAKSSEMIAQHKDAFTTTASQRSKDQKAKTETAYRKTA</sequence>
<proteinExistence type="predicted"/>
<feature type="compositionally biased region" description="Basic and acidic residues" evidence="1">
    <location>
        <begin position="72"/>
        <end position="88"/>
    </location>
</feature>
<name>A0A316UGW2_9BASI</name>
<feature type="region of interest" description="Disordered" evidence="1">
    <location>
        <begin position="64"/>
        <end position="88"/>
    </location>
</feature>
<evidence type="ECO:0000313" key="3">
    <source>
        <dbReference type="Proteomes" id="UP000245942"/>
    </source>
</evidence>
<feature type="region of interest" description="Disordered" evidence="1">
    <location>
        <begin position="1"/>
        <end position="36"/>
    </location>
</feature>
<dbReference type="GeneID" id="37011039"/>
<dbReference type="Proteomes" id="UP000245942">
    <property type="component" value="Unassembled WGS sequence"/>
</dbReference>
<dbReference type="EMBL" id="KZ819323">
    <property type="protein sequence ID" value="PWN22415.1"/>
    <property type="molecule type" value="Genomic_DNA"/>
</dbReference>
<organism evidence="2 3">
    <name type="scientific">Pseudomicrostroma glucosiphilum</name>
    <dbReference type="NCBI Taxonomy" id="1684307"/>
    <lineage>
        <taxon>Eukaryota</taxon>
        <taxon>Fungi</taxon>
        <taxon>Dikarya</taxon>
        <taxon>Basidiomycota</taxon>
        <taxon>Ustilaginomycotina</taxon>
        <taxon>Exobasidiomycetes</taxon>
        <taxon>Microstromatales</taxon>
        <taxon>Microstromatales incertae sedis</taxon>
        <taxon>Pseudomicrostroma</taxon>
    </lineage>
</organism>
<evidence type="ECO:0000256" key="1">
    <source>
        <dbReference type="SAM" id="MobiDB-lite"/>
    </source>
</evidence>
<gene>
    <name evidence="2" type="ORF">BCV69DRAFT_143195</name>
</gene>
<evidence type="ECO:0000313" key="2">
    <source>
        <dbReference type="EMBL" id="PWN22415.1"/>
    </source>
</evidence>
<protein>
    <submittedName>
        <fullName evidence="2">Uncharacterized protein</fullName>
    </submittedName>
</protein>
<dbReference type="AlphaFoldDB" id="A0A316UGW2"/>
<keyword evidence="3" id="KW-1185">Reference proteome</keyword>
<reference evidence="2 3" key="1">
    <citation type="journal article" date="2018" name="Mol. Biol. Evol.">
        <title>Broad Genomic Sampling Reveals a Smut Pathogenic Ancestry of the Fungal Clade Ustilaginomycotina.</title>
        <authorList>
            <person name="Kijpornyongpan T."/>
            <person name="Mondo S.J."/>
            <person name="Barry K."/>
            <person name="Sandor L."/>
            <person name="Lee J."/>
            <person name="Lipzen A."/>
            <person name="Pangilinan J."/>
            <person name="LaButti K."/>
            <person name="Hainaut M."/>
            <person name="Henrissat B."/>
            <person name="Grigoriev I.V."/>
            <person name="Spatafora J.W."/>
            <person name="Aime M.C."/>
        </authorList>
    </citation>
    <scope>NUCLEOTIDE SEQUENCE [LARGE SCALE GENOMIC DNA]</scope>
    <source>
        <strain evidence="2 3">MCA 4718</strain>
    </source>
</reference>
<dbReference type="OrthoDB" id="2505950at2759"/>